<comment type="caution">
    <text evidence="1">The sequence shown here is derived from an EMBL/GenBank/DDBJ whole genome shotgun (WGS) entry which is preliminary data.</text>
</comment>
<evidence type="ECO:0000313" key="1">
    <source>
        <dbReference type="EMBL" id="EKD25492.1"/>
    </source>
</evidence>
<reference evidence="1" key="1">
    <citation type="journal article" date="2012" name="Science">
        <title>Fermentation, hydrogen, and sulfur metabolism in multiple uncultivated bacterial phyla.</title>
        <authorList>
            <person name="Wrighton K.C."/>
            <person name="Thomas B.C."/>
            <person name="Sharon I."/>
            <person name="Miller C.S."/>
            <person name="Castelle C.J."/>
            <person name="VerBerkmoes N.C."/>
            <person name="Wilkins M.J."/>
            <person name="Hettich R.L."/>
            <person name="Lipton M.S."/>
            <person name="Williams K.H."/>
            <person name="Long P.E."/>
            <person name="Banfield J.F."/>
        </authorList>
    </citation>
    <scope>NUCLEOTIDE SEQUENCE [LARGE SCALE GENOMIC DNA]</scope>
</reference>
<dbReference type="InterPro" id="IPR036113">
    <property type="entry name" value="Asp/Glu-ADT_sf_sub_c"/>
</dbReference>
<proteinExistence type="predicted"/>
<dbReference type="AlphaFoldDB" id="K1XJY2"/>
<name>K1XJY2_9BACT</name>
<organism evidence="1">
    <name type="scientific">uncultured bacterium</name>
    <name type="common">gcode 4</name>
    <dbReference type="NCBI Taxonomy" id="1234023"/>
    <lineage>
        <taxon>Bacteria</taxon>
        <taxon>environmental samples</taxon>
    </lineage>
</organism>
<sequence>MTEFTQEIKRLQKLSCISLSPQEEQKLWAQLTDIIGFLGKLPQTKDISWSKQSKDLSITKMGKLTLRTIKGVRQNTDTKKLLKNVKHEIVNNSIVIKSVLS</sequence>
<dbReference type="GO" id="GO:0006450">
    <property type="term" value="P:regulation of translational fidelity"/>
    <property type="evidence" value="ECO:0007669"/>
    <property type="project" value="InterPro"/>
</dbReference>
<dbReference type="Gene3D" id="1.10.20.60">
    <property type="entry name" value="Glu-tRNAGln amidotransferase C subunit, N-terminal domain"/>
    <property type="match status" value="1"/>
</dbReference>
<protein>
    <submittedName>
        <fullName evidence="1">Uncharacterized protein</fullName>
    </submittedName>
</protein>
<dbReference type="EMBL" id="AMFJ01036053">
    <property type="protein sequence ID" value="EKD25492.1"/>
    <property type="molecule type" value="Genomic_DNA"/>
</dbReference>
<accession>K1XJY2</accession>
<gene>
    <name evidence="1" type="ORF">ACD_80C00046G0019</name>
</gene>
<dbReference type="SUPFAM" id="SSF141000">
    <property type="entry name" value="Glu-tRNAGln amidotransferase C subunit"/>
    <property type="match status" value="1"/>
</dbReference>